<proteinExistence type="inferred from homology"/>
<evidence type="ECO:0000259" key="6">
    <source>
        <dbReference type="Pfam" id="PF02668"/>
    </source>
</evidence>
<dbReference type="GO" id="GO:0051213">
    <property type="term" value="F:dioxygenase activity"/>
    <property type="evidence" value="ECO:0007669"/>
    <property type="project" value="UniProtKB-KW"/>
</dbReference>
<evidence type="ECO:0000313" key="7">
    <source>
        <dbReference type="EMBL" id="MFC3231193.1"/>
    </source>
</evidence>
<gene>
    <name evidence="7" type="ORF">ACFOGJ_28355</name>
</gene>
<name>A0ABV7LA03_9PROT</name>
<protein>
    <submittedName>
        <fullName evidence="7">TauD/TfdA dioxygenase family protein</fullName>
    </submittedName>
</protein>
<dbReference type="PANTHER" id="PTHR30468">
    <property type="entry name" value="ALPHA-KETOGLUTARATE-DEPENDENT SULFONATE DIOXYGENASE"/>
    <property type="match status" value="1"/>
</dbReference>
<dbReference type="PANTHER" id="PTHR30468:SF1">
    <property type="entry name" value="ALPHA-KETOGLUTARATE-DEPENDENT SULFONATE DIOXYGENASE"/>
    <property type="match status" value="1"/>
</dbReference>
<dbReference type="InterPro" id="IPR042098">
    <property type="entry name" value="TauD-like_sf"/>
</dbReference>
<evidence type="ECO:0000256" key="1">
    <source>
        <dbReference type="ARBA" id="ARBA00005896"/>
    </source>
</evidence>
<keyword evidence="3 7" id="KW-0223">Dioxygenase</keyword>
<keyword evidence="5" id="KW-0408">Iron</keyword>
<dbReference type="SUPFAM" id="SSF51197">
    <property type="entry name" value="Clavaminate synthase-like"/>
    <property type="match status" value="1"/>
</dbReference>
<comment type="caution">
    <text evidence="7">The sequence shown here is derived from an EMBL/GenBank/DDBJ whole genome shotgun (WGS) entry which is preliminary data.</text>
</comment>
<keyword evidence="2" id="KW-0479">Metal-binding</keyword>
<evidence type="ECO:0000256" key="2">
    <source>
        <dbReference type="ARBA" id="ARBA00022723"/>
    </source>
</evidence>
<evidence type="ECO:0000256" key="4">
    <source>
        <dbReference type="ARBA" id="ARBA00023002"/>
    </source>
</evidence>
<feature type="domain" description="TauD/TfdA-like" evidence="6">
    <location>
        <begin position="12"/>
        <end position="257"/>
    </location>
</feature>
<dbReference type="Gene3D" id="3.60.130.10">
    <property type="entry name" value="Clavaminate synthase-like"/>
    <property type="match status" value="1"/>
</dbReference>
<accession>A0ABV7LA03</accession>
<organism evidence="7 8">
    <name type="scientific">Marinibaculum pumilum</name>
    <dbReference type="NCBI Taxonomy" id="1766165"/>
    <lineage>
        <taxon>Bacteria</taxon>
        <taxon>Pseudomonadati</taxon>
        <taxon>Pseudomonadota</taxon>
        <taxon>Alphaproteobacteria</taxon>
        <taxon>Rhodospirillales</taxon>
        <taxon>Rhodospirillaceae</taxon>
        <taxon>Marinibaculum</taxon>
    </lineage>
</organism>
<keyword evidence="8" id="KW-1185">Reference proteome</keyword>
<sequence length="298" mass="33530">MAIAEAAEAGLDVRPLSGSLGAEVRGLRLAGAGVDEAATVTDLLMRHQVLFFPEQHLSPDEHIAFGRLFGRLEGHPNLATDPERPEFFELRATDGAGGIADEWHSDLTFQDEPSIYSILHMRTCPAVGGDTMWASMYRAYDALSQPMKELCEGLSAIHNAAPHDRAEKMAVHPVIRRHPVTGRKSLFVNEHFTRRIVELSRAESDVLLAHLTRHATQPRFTIRYRWQAGTIAMWDNRCTQHHVLDDFTGERVIQRVTVVGDRPEPAAPLRHVPHDGSRTATSWWDLPYRRFLRERAGT</sequence>
<dbReference type="EMBL" id="JBHRTR010000054">
    <property type="protein sequence ID" value="MFC3231193.1"/>
    <property type="molecule type" value="Genomic_DNA"/>
</dbReference>
<dbReference type="RefSeq" id="WP_379906657.1">
    <property type="nucleotide sequence ID" value="NZ_JBHRTR010000054.1"/>
</dbReference>
<reference evidence="8" key="1">
    <citation type="journal article" date="2019" name="Int. J. Syst. Evol. Microbiol.">
        <title>The Global Catalogue of Microorganisms (GCM) 10K type strain sequencing project: providing services to taxonomists for standard genome sequencing and annotation.</title>
        <authorList>
            <consortium name="The Broad Institute Genomics Platform"/>
            <consortium name="The Broad Institute Genome Sequencing Center for Infectious Disease"/>
            <person name="Wu L."/>
            <person name="Ma J."/>
        </authorList>
    </citation>
    <scope>NUCLEOTIDE SEQUENCE [LARGE SCALE GENOMIC DNA]</scope>
    <source>
        <strain evidence="8">KCTC 42964</strain>
    </source>
</reference>
<evidence type="ECO:0000313" key="8">
    <source>
        <dbReference type="Proteomes" id="UP001595528"/>
    </source>
</evidence>
<dbReference type="InterPro" id="IPR051323">
    <property type="entry name" value="AtsK-like"/>
</dbReference>
<evidence type="ECO:0000256" key="5">
    <source>
        <dbReference type="ARBA" id="ARBA00023004"/>
    </source>
</evidence>
<evidence type="ECO:0000256" key="3">
    <source>
        <dbReference type="ARBA" id="ARBA00022964"/>
    </source>
</evidence>
<dbReference type="InterPro" id="IPR003819">
    <property type="entry name" value="TauD/TfdA-like"/>
</dbReference>
<keyword evidence="4" id="KW-0560">Oxidoreductase</keyword>
<comment type="similarity">
    <text evidence="1">Belongs to the TfdA dioxygenase family.</text>
</comment>
<dbReference type="Pfam" id="PF02668">
    <property type="entry name" value="TauD"/>
    <property type="match status" value="1"/>
</dbReference>
<dbReference type="Proteomes" id="UP001595528">
    <property type="component" value="Unassembled WGS sequence"/>
</dbReference>